<dbReference type="Proteomes" id="UP001108280">
    <property type="component" value="Chromosome 1"/>
</dbReference>
<evidence type="ECO:0000313" key="5">
    <source>
        <dbReference type="Proteomes" id="UP001108280"/>
    </source>
</evidence>
<dbReference type="AlphaFoldDB" id="A0A9J7ETF3"/>
<proteinExistence type="predicted"/>
<keyword evidence="1 2" id="KW-0727">SH2 domain</keyword>
<dbReference type="GO" id="GO:0035556">
    <property type="term" value="P:intracellular signal transduction"/>
    <property type="evidence" value="ECO:0007669"/>
    <property type="project" value="TreeGrafter"/>
</dbReference>
<dbReference type="InterPro" id="IPR051751">
    <property type="entry name" value="Immunoreceptor_sig_adapters"/>
</dbReference>
<dbReference type="RefSeq" id="XP_007647108.2">
    <property type="nucleotide sequence ID" value="XM_007648918.3"/>
</dbReference>
<protein>
    <submittedName>
        <fullName evidence="6">Cytokine-dependent hematopoietic cell linker</fullName>
    </submittedName>
</protein>
<dbReference type="GO" id="GO:0007169">
    <property type="term" value="P:cell surface receptor protein tyrosine kinase signaling pathway"/>
    <property type="evidence" value="ECO:0007669"/>
    <property type="project" value="TreeGrafter"/>
</dbReference>
<sequence>MTEAFNGLHFYSKAMANSTSIPNLSAHACPGSDFHGMGNKRTTKEGFSDLRSQNFSLLKNRSWPRLSSTKGRCRAVLEPLPDHRRNLAAAVDGEKCHSDDDYEDPELQLLKAWPSMKILPARPIQESEYADTRYFKDLMEVPLLLPPKASGPTGKQTRNVGMRRQEEVFYRDKPISKDVRSQHYQGARYSEVNKIPVPPPRPVITLPKKYQPLPPAPPEISAHFPLRHAFPEVQRGLRQISSKDFSEVLGAEEGSHHQAKSRPCHPSQHQSTRKSPPAITSSSYMPAKHSVHVRDHTGTMQHHLPQRCQAASSHSPHDRALPYENTNTEKPGPTKLDEKDVQQNEWYIGEYSRQAVEEVLMRENKDGTFLVRDCSTKSKAEPYVLVVFYGNKVYNVKIRFLESNQQFALGSGLRGNEMFDSVEDIIEHFKYFPIVLIDGKDKAGVRRAQCYLTQPLPLSRHFLTRYSSQALHE</sequence>
<accession>A0A9J7ETF3</accession>
<name>A0A9J7ETF3_CRIGR</name>
<dbReference type="RefSeq" id="XP_027242516.2">
    <property type="nucleotide sequence ID" value="XM_027386715.2"/>
</dbReference>
<dbReference type="PRINTS" id="PR00401">
    <property type="entry name" value="SH2DOMAIN"/>
</dbReference>
<dbReference type="InterPro" id="IPR000980">
    <property type="entry name" value="SH2"/>
</dbReference>
<dbReference type="PANTHER" id="PTHR14098">
    <property type="entry name" value="SH2 DOMAIN CONTAINING PROTEIN"/>
    <property type="match status" value="1"/>
</dbReference>
<dbReference type="Pfam" id="PF00017">
    <property type="entry name" value="SH2"/>
    <property type="match status" value="1"/>
</dbReference>
<evidence type="ECO:0000313" key="6">
    <source>
        <dbReference type="RefSeq" id="XP_027242516.2"/>
    </source>
</evidence>
<dbReference type="SMART" id="SM00252">
    <property type="entry name" value="SH2"/>
    <property type="match status" value="1"/>
</dbReference>
<reference evidence="6" key="3">
    <citation type="submission" date="2025-08" db="UniProtKB">
        <authorList>
            <consortium name="RefSeq"/>
        </authorList>
    </citation>
    <scope>IDENTIFICATION</scope>
    <source>
        <strain evidence="6">17A/GY</strain>
        <tissue evidence="6">Liver</tissue>
    </source>
</reference>
<dbReference type="KEGG" id="cge:100767591"/>
<evidence type="ECO:0000259" key="4">
    <source>
        <dbReference type="PROSITE" id="PS50001"/>
    </source>
</evidence>
<evidence type="ECO:0000256" key="1">
    <source>
        <dbReference type="ARBA" id="ARBA00022999"/>
    </source>
</evidence>
<dbReference type="GeneID" id="100767591"/>
<dbReference type="OrthoDB" id="9945442at2759"/>
<feature type="domain" description="SH2" evidence="4">
    <location>
        <begin position="346"/>
        <end position="456"/>
    </location>
</feature>
<feature type="compositionally biased region" description="Polar residues" evidence="3">
    <location>
        <begin position="267"/>
        <end position="284"/>
    </location>
</feature>
<feature type="region of interest" description="Disordered" evidence="3">
    <location>
        <begin position="298"/>
        <end position="340"/>
    </location>
</feature>
<organism evidence="5 6">
    <name type="scientific">Cricetulus griseus</name>
    <name type="common">Chinese hamster</name>
    <name type="synonym">Cricetulus barabensis griseus</name>
    <dbReference type="NCBI Taxonomy" id="10029"/>
    <lineage>
        <taxon>Eukaryota</taxon>
        <taxon>Metazoa</taxon>
        <taxon>Chordata</taxon>
        <taxon>Craniata</taxon>
        <taxon>Vertebrata</taxon>
        <taxon>Euteleostomi</taxon>
        <taxon>Mammalia</taxon>
        <taxon>Eutheria</taxon>
        <taxon>Euarchontoglires</taxon>
        <taxon>Glires</taxon>
        <taxon>Rodentia</taxon>
        <taxon>Myomorpha</taxon>
        <taxon>Muroidea</taxon>
        <taxon>Cricetidae</taxon>
        <taxon>Cricetinae</taxon>
        <taxon>Cricetulus</taxon>
    </lineage>
</organism>
<dbReference type="FunFam" id="3.30.505.10:FF:000016">
    <property type="entry name" value="B-cell linker protein isoform 2"/>
    <property type="match status" value="1"/>
</dbReference>
<evidence type="ECO:0000256" key="3">
    <source>
        <dbReference type="SAM" id="MobiDB-lite"/>
    </source>
</evidence>
<dbReference type="SUPFAM" id="SSF55550">
    <property type="entry name" value="SH2 domain"/>
    <property type="match status" value="1"/>
</dbReference>
<reference evidence="5" key="1">
    <citation type="journal article" date="2018" name="Biotechnol. Bioeng.">
        <title>A reference genome of the Chinese hamster based on a hybrid assembly strategy.</title>
        <authorList>
            <person name="Rupp O."/>
            <person name="MacDonald M.L."/>
            <person name="Li S."/>
            <person name="Dhiman H."/>
            <person name="Polson S."/>
            <person name="Griep S."/>
            <person name="Heffner K."/>
            <person name="Hernandez I."/>
            <person name="Brinkrolf K."/>
            <person name="Jadhav V."/>
            <person name="Samoudi M."/>
            <person name="Hao H."/>
            <person name="Kingham B."/>
            <person name="Goesmann A."/>
            <person name="Betenbaugh M.J."/>
            <person name="Lewis N.E."/>
            <person name="Borth N."/>
            <person name="Lee K.H."/>
        </authorList>
    </citation>
    <scope>NUCLEOTIDE SEQUENCE [LARGE SCALE GENOMIC DNA]</scope>
    <source>
        <strain evidence="5">17A/GY</strain>
    </source>
</reference>
<gene>
    <name evidence="6" type="primary">Clnk</name>
</gene>
<dbReference type="GO" id="GO:0005737">
    <property type="term" value="C:cytoplasm"/>
    <property type="evidence" value="ECO:0007669"/>
    <property type="project" value="UniProtKB-ARBA"/>
</dbReference>
<dbReference type="PROSITE" id="PS50001">
    <property type="entry name" value="SH2"/>
    <property type="match status" value="1"/>
</dbReference>
<evidence type="ECO:0000256" key="2">
    <source>
        <dbReference type="PROSITE-ProRule" id="PRU00191"/>
    </source>
</evidence>
<dbReference type="InterPro" id="IPR036860">
    <property type="entry name" value="SH2_dom_sf"/>
</dbReference>
<reference evidence="5" key="2">
    <citation type="journal article" date="2020" name="Biotechnol. Bioeng.">
        <title>Chromosome-scale scaffolds for the Chinese hamster reference genome assembly to facilitate the study of the CHO epigenome.</title>
        <authorList>
            <person name="Hilliard W."/>
            <person name="MacDonald M."/>
            <person name="Lee K.H."/>
        </authorList>
    </citation>
    <scope>NUCLEOTIDE SEQUENCE [LARGE SCALE GENOMIC DNA]</scope>
    <source>
        <strain evidence="5">17A/GY</strain>
    </source>
</reference>
<keyword evidence="5" id="KW-1185">Reference proteome</keyword>
<dbReference type="CTD" id="116449"/>
<dbReference type="PANTHER" id="PTHR14098:SF2">
    <property type="entry name" value="CYTOKINE-DEPENDENT HEMATOPOIETIC CELL LINKER"/>
    <property type="match status" value="1"/>
</dbReference>
<feature type="region of interest" description="Disordered" evidence="3">
    <location>
        <begin position="250"/>
        <end position="284"/>
    </location>
</feature>
<dbReference type="Gene3D" id="3.30.505.10">
    <property type="entry name" value="SH2 domain"/>
    <property type="match status" value="1"/>
</dbReference>